<proteinExistence type="predicted"/>
<dbReference type="AlphaFoldDB" id="A0A853AZR7"/>
<evidence type="ECO:0000313" key="2">
    <source>
        <dbReference type="Proteomes" id="UP000549616"/>
    </source>
</evidence>
<reference evidence="1 2" key="1">
    <citation type="submission" date="2020-07" db="EMBL/GenBank/DDBJ databases">
        <title>Sequencing the genomes of 1000 actinobacteria strains.</title>
        <authorList>
            <person name="Klenk H.-P."/>
        </authorList>
    </citation>
    <scope>NUCLEOTIDE SEQUENCE [LARGE SCALE GENOMIC DNA]</scope>
    <source>
        <strain evidence="1 2">DSM 104006</strain>
    </source>
</reference>
<comment type="caution">
    <text evidence="1">The sequence shown here is derived from an EMBL/GenBank/DDBJ whole genome shotgun (WGS) entry which is preliminary data.</text>
</comment>
<protein>
    <recommendedName>
        <fullName evidence="3">ArsR family transcriptional regulator</fullName>
    </recommendedName>
</protein>
<sequence length="89" mass="9517">MNHPTRRRNLSRRAMAMLRAVSAGRAEMTCSSEPDLFIDGLPCCDQVTAHLLAHAGLLCPSRPGLLGQRVGVRLTEAGREVLAAPPEAA</sequence>
<keyword evidence="2" id="KW-1185">Reference proteome</keyword>
<evidence type="ECO:0000313" key="1">
    <source>
        <dbReference type="EMBL" id="NYI88115.1"/>
    </source>
</evidence>
<accession>A0A853AZR7</accession>
<dbReference type="Proteomes" id="UP000549616">
    <property type="component" value="Unassembled WGS sequence"/>
</dbReference>
<organism evidence="1 2">
    <name type="scientific">Amycolatopsis endophytica</name>
    <dbReference type="NCBI Taxonomy" id="860233"/>
    <lineage>
        <taxon>Bacteria</taxon>
        <taxon>Bacillati</taxon>
        <taxon>Actinomycetota</taxon>
        <taxon>Actinomycetes</taxon>
        <taxon>Pseudonocardiales</taxon>
        <taxon>Pseudonocardiaceae</taxon>
        <taxon>Amycolatopsis</taxon>
    </lineage>
</organism>
<evidence type="ECO:0008006" key="3">
    <source>
        <dbReference type="Google" id="ProtNLM"/>
    </source>
</evidence>
<dbReference type="EMBL" id="JACCFK010000001">
    <property type="protein sequence ID" value="NYI88115.1"/>
    <property type="molecule type" value="Genomic_DNA"/>
</dbReference>
<gene>
    <name evidence="1" type="ORF">HNR02_001438</name>
</gene>
<name>A0A853AZR7_9PSEU</name>